<keyword evidence="1" id="KW-1133">Transmembrane helix</keyword>
<feature type="transmembrane region" description="Helical" evidence="1">
    <location>
        <begin position="166"/>
        <end position="187"/>
    </location>
</feature>
<protein>
    <submittedName>
        <fullName evidence="2">DUF2975 domain-containing protein</fullName>
    </submittedName>
</protein>
<feature type="transmembrane region" description="Helical" evidence="1">
    <location>
        <begin position="70"/>
        <end position="91"/>
    </location>
</feature>
<name>A0AA49A7N1_9BURK</name>
<dbReference type="RefSeq" id="WP_206088840.1">
    <property type="nucleotide sequence ID" value="NZ_CP065053.1"/>
</dbReference>
<feature type="transmembrane region" description="Helical" evidence="1">
    <location>
        <begin position="125"/>
        <end position="146"/>
    </location>
</feature>
<proteinExistence type="predicted"/>
<dbReference type="EMBL" id="CP065053">
    <property type="protein sequence ID" value="QPI49276.1"/>
    <property type="molecule type" value="Genomic_DNA"/>
</dbReference>
<keyword evidence="3" id="KW-1185">Reference proteome</keyword>
<feature type="transmembrane region" description="Helical" evidence="1">
    <location>
        <begin position="30"/>
        <end position="49"/>
    </location>
</feature>
<accession>A0AA49A7N1</accession>
<dbReference type="InterPro" id="IPR021354">
    <property type="entry name" value="DUF2975"/>
</dbReference>
<dbReference type="Proteomes" id="UP000662888">
    <property type="component" value="Chromosome"/>
</dbReference>
<evidence type="ECO:0000256" key="1">
    <source>
        <dbReference type="SAM" id="Phobius"/>
    </source>
</evidence>
<sequence length="237" mass="26350">MPHPIFYRNTIKNIYATVIYYQKTRTSNRLIRHAAVCYAIKIYCKTFIIDRIKMTSNHAKISRLARYSRWALTLALGCGALMWGALTWLVIDGQFGSLSSASIHLASGVGLLSDLDKQLLAAHPLLLWGYGTLALGITGYGVLRLLRLMRMYESGAIFDRRAPAHLAAFAVCIVARELLDTLALPLLTMGMGDSSRPLSIRIDSSTVHVLLITFLFFLMSHIMAAAYVVADDNEKII</sequence>
<evidence type="ECO:0000313" key="3">
    <source>
        <dbReference type="Proteomes" id="UP000662888"/>
    </source>
</evidence>
<dbReference type="Pfam" id="PF11188">
    <property type="entry name" value="DUF2975"/>
    <property type="match status" value="1"/>
</dbReference>
<keyword evidence="1" id="KW-0472">Membrane</keyword>
<gene>
    <name evidence="2" type="ORF">IV454_28130</name>
</gene>
<reference evidence="2 3" key="1">
    <citation type="submission" date="2020-11" db="EMBL/GenBank/DDBJ databases">
        <authorList>
            <person name="Sun Q."/>
        </authorList>
    </citation>
    <scope>NUCLEOTIDE SEQUENCE [LARGE SCALE GENOMIC DNA]</scope>
    <source>
        <strain evidence="2 3">P8398</strain>
    </source>
</reference>
<keyword evidence="1" id="KW-0812">Transmembrane</keyword>
<feature type="transmembrane region" description="Helical" evidence="1">
    <location>
        <begin position="207"/>
        <end position="230"/>
    </location>
</feature>
<organism evidence="2 3">
    <name type="scientific">Massilia antarctica</name>
    <dbReference type="NCBI Taxonomy" id="2765360"/>
    <lineage>
        <taxon>Bacteria</taxon>
        <taxon>Pseudomonadati</taxon>
        <taxon>Pseudomonadota</taxon>
        <taxon>Betaproteobacteria</taxon>
        <taxon>Burkholderiales</taxon>
        <taxon>Oxalobacteraceae</taxon>
        <taxon>Telluria group</taxon>
        <taxon>Massilia</taxon>
    </lineage>
</organism>
<evidence type="ECO:0000313" key="2">
    <source>
        <dbReference type="EMBL" id="QPI49276.1"/>
    </source>
</evidence>